<evidence type="ECO:0000313" key="1">
    <source>
        <dbReference type="EMBL" id="GKT37497.1"/>
    </source>
</evidence>
<protein>
    <submittedName>
        <fullName evidence="1">Uncharacterized protein</fullName>
    </submittedName>
</protein>
<reference evidence="1" key="1">
    <citation type="submission" date="2022-03" db="EMBL/GenBank/DDBJ databases">
        <title>Draft genome sequence of Aduncisulcus paluster, a free-living microaerophilic Fornicata.</title>
        <authorList>
            <person name="Yuyama I."/>
            <person name="Kume K."/>
            <person name="Tamura T."/>
            <person name="Inagaki Y."/>
            <person name="Hashimoto T."/>
        </authorList>
    </citation>
    <scope>NUCLEOTIDE SEQUENCE</scope>
    <source>
        <strain evidence="1">NY0171</strain>
    </source>
</reference>
<keyword evidence="2" id="KW-1185">Reference proteome</keyword>
<dbReference type="Proteomes" id="UP001057375">
    <property type="component" value="Unassembled WGS sequence"/>
</dbReference>
<organism evidence="1 2">
    <name type="scientific">Aduncisulcus paluster</name>
    <dbReference type="NCBI Taxonomy" id="2918883"/>
    <lineage>
        <taxon>Eukaryota</taxon>
        <taxon>Metamonada</taxon>
        <taxon>Carpediemonas-like organisms</taxon>
        <taxon>Aduncisulcus</taxon>
    </lineage>
</organism>
<proteinExistence type="predicted"/>
<feature type="non-terminal residue" evidence="1">
    <location>
        <position position="1"/>
    </location>
</feature>
<gene>
    <name evidence="1" type="ORF">ADUPG1_003435</name>
</gene>
<accession>A0ABQ5KYJ2</accession>
<feature type="non-terminal residue" evidence="1">
    <location>
        <position position="181"/>
    </location>
</feature>
<comment type="caution">
    <text evidence="1">The sequence shown here is derived from an EMBL/GenBank/DDBJ whole genome shotgun (WGS) entry which is preliminary data.</text>
</comment>
<evidence type="ECO:0000313" key="2">
    <source>
        <dbReference type="Proteomes" id="UP001057375"/>
    </source>
</evidence>
<dbReference type="EMBL" id="BQXS01004707">
    <property type="protein sequence ID" value="GKT37497.1"/>
    <property type="molecule type" value="Genomic_DNA"/>
</dbReference>
<name>A0ABQ5KYJ2_9EUKA</name>
<sequence>RQRDVIVSFPGAVTSHPNPFHGVFASSENMLSAMLEIILLKKRDIVSVICNDLYENIRNVTSHMIEKYVNVILHFISEILCGAVMEVHEINSKKSIEDAREYCVKSNSFLKHWLGKGKGTPVTVNKIQSRVEPFFINLDKLIQIAHGFVLDTSQKQLYQKELQNLVSSDFIFRENVVKSVL</sequence>